<dbReference type="Gene3D" id="3.40.720.10">
    <property type="entry name" value="Alkaline Phosphatase, subunit A"/>
    <property type="match status" value="1"/>
</dbReference>
<evidence type="ECO:0000256" key="2">
    <source>
        <dbReference type="ARBA" id="ARBA00022801"/>
    </source>
</evidence>
<feature type="region of interest" description="Disordered" evidence="3">
    <location>
        <begin position="463"/>
        <end position="487"/>
    </location>
</feature>
<accession>A0ABU3SDF1</accession>
<dbReference type="InterPro" id="IPR017850">
    <property type="entry name" value="Alkaline_phosphatase_core_sf"/>
</dbReference>
<evidence type="ECO:0000259" key="4">
    <source>
        <dbReference type="Pfam" id="PF00884"/>
    </source>
</evidence>
<reference evidence="5 6" key="1">
    <citation type="submission" date="2023-09" db="EMBL/GenBank/DDBJ databases">
        <title>Whole genome shotgun sequencing (WGS) of Bosea sp. ZW T0_25, isolated from stored onions (Allium cepa).</title>
        <authorList>
            <person name="Stoll D.A."/>
            <person name="Huch M."/>
        </authorList>
    </citation>
    <scope>NUCLEOTIDE SEQUENCE [LARGE SCALE GENOMIC DNA]</scope>
    <source>
        <strain evidence="5 6">ZW T0_25</strain>
    </source>
</reference>
<organism evidence="5 6">
    <name type="scientific">Bosea rubneri</name>
    <dbReference type="NCBI Taxonomy" id="3075434"/>
    <lineage>
        <taxon>Bacteria</taxon>
        <taxon>Pseudomonadati</taxon>
        <taxon>Pseudomonadota</taxon>
        <taxon>Alphaproteobacteria</taxon>
        <taxon>Hyphomicrobiales</taxon>
        <taxon>Boseaceae</taxon>
        <taxon>Bosea</taxon>
    </lineage>
</organism>
<dbReference type="RefSeq" id="WP_316020488.1">
    <property type="nucleotide sequence ID" value="NZ_JAWDID010000047.1"/>
</dbReference>
<protein>
    <submittedName>
        <fullName evidence="5">Sulfatase-like hydrolase/transferase</fullName>
    </submittedName>
</protein>
<dbReference type="Proteomes" id="UP001254257">
    <property type="component" value="Unassembled WGS sequence"/>
</dbReference>
<keyword evidence="2" id="KW-0378">Hydrolase</keyword>
<dbReference type="PANTHER" id="PTHR45953">
    <property type="entry name" value="IDURONATE 2-SULFATASE"/>
    <property type="match status" value="1"/>
</dbReference>
<dbReference type="Pfam" id="PF00884">
    <property type="entry name" value="Sulfatase"/>
    <property type="match status" value="1"/>
</dbReference>
<proteinExistence type="predicted"/>
<evidence type="ECO:0000256" key="3">
    <source>
        <dbReference type="SAM" id="MobiDB-lite"/>
    </source>
</evidence>
<evidence type="ECO:0000313" key="5">
    <source>
        <dbReference type="EMBL" id="MDU0342726.1"/>
    </source>
</evidence>
<evidence type="ECO:0000313" key="6">
    <source>
        <dbReference type="Proteomes" id="UP001254257"/>
    </source>
</evidence>
<dbReference type="EMBL" id="JAWDID010000047">
    <property type="protein sequence ID" value="MDU0342726.1"/>
    <property type="molecule type" value="Genomic_DNA"/>
</dbReference>
<name>A0ABU3SDF1_9HYPH</name>
<feature type="domain" description="Sulfatase N-terminal" evidence="4">
    <location>
        <begin position="2"/>
        <end position="348"/>
    </location>
</feature>
<dbReference type="SUPFAM" id="SSF53649">
    <property type="entry name" value="Alkaline phosphatase-like"/>
    <property type="match status" value="1"/>
</dbReference>
<keyword evidence="6" id="KW-1185">Reference proteome</keyword>
<comment type="caution">
    <text evidence="5">The sequence shown here is derived from an EMBL/GenBank/DDBJ whole genome shotgun (WGS) entry which is preliminary data.</text>
</comment>
<dbReference type="InterPro" id="IPR000917">
    <property type="entry name" value="Sulfatase_N"/>
</dbReference>
<sequence length="487" mass="54052">MLFVTVDQWPARLLGIAGHPTVETPTLDQIARTGTRFTNAYAECPICIPARRSMMTGTSPRGHGDRVFQPALPMPEGMPTLARTFRDAGYQTAAIGKLHVYPQRDRIGFEEVLLAEEGRGHLGGMDDYELFLTDKGQPGQQFMHGMSNNEYSWRTWHLPEELHVTNWITFAAARTIKRRDPTRPGFWHVSYTHPHPPIVPLASYFERYRARDVDAPLMADWARDPAALPYAVRVAHNYWEQLPPAQLADMRRAVYALCTHIDHQLRILIGTLREEGLLDDTIILICGDHGDMLGDNGLYAKRLMYEASAGVPMLLSGAAGDGRVGTGVTDGRLVGLQDIMPTLLDLCGLPIPESCEGLSMVGEQRREIFYGESLEGAKATRMVHDGRYKLIWYPAGNHFQLFDLDEDLQEMRDLAGDPGHAGIRARLGEALAARLYGEDEAWLQDGKLVGMTEPELVMAPNRGLSGQRGLHYPPIPPTDPAKAVGSG</sequence>
<evidence type="ECO:0000256" key="1">
    <source>
        <dbReference type="ARBA" id="ARBA00022723"/>
    </source>
</evidence>
<keyword evidence="1" id="KW-0479">Metal-binding</keyword>
<dbReference type="PANTHER" id="PTHR45953:SF1">
    <property type="entry name" value="IDURONATE 2-SULFATASE"/>
    <property type="match status" value="1"/>
</dbReference>
<gene>
    <name evidence="5" type="ORF">RKE40_22740</name>
</gene>